<organism evidence="2">
    <name type="scientific">papaya mottle-associated virus</name>
    <dbReference type="NCBI Taxonomy" id="3071214"/>
    <lineage>
        <taxon>Viruses</taxon>
        <taxon>Riboviria</taxon>
        <taxon>Orthornavirae</taxon>
        <taxon>Kitrinoviricota</taxon>
        <taxon>Alsuviricetes</taxon>
        <taxon>Tymovirales</taxon>
        <taxon>Betaflexiviridae</taxon>
        <taxon>Quinvirinae</taxon>
        <taxon>Carlavirus</taxon>
        <taxon>Carlavirus maculapapayae</taxon>
        <taxon>Carlavirus PapMaV</taxon>
    </lineage>
</organism>
<dbReference type="GO" id="GO:0005524">
    <property type="term" value="F:ATP binding"/>
    <property type="evidence" value="ECO:0007669"/>
    <property type="project" value="InterPro"/>
</dbReference>
<accession>A0A6G7S6V3</accession>
<dbReference type="Pfam" id="PF01443">
    <property type="entry name" value="Viral_helicase1"/>
    <property type="match status" value="1"/>
</dbReference>
<name>A0A6G7S6V3_9VIRU</name>
<protein>
    <submittedName>
        <fullName evidence="2">Triple gene block protein 1</fullName>
    </submittedName>
</protein>
<evidence type="ECO:0000259" key="1">
    <source>
        <dbReference type="PROSITE" id="PS51657"/>
    </source>
</evidence>
<reference evidence="2" key="1">
    <citation type="journal article" date="2020" name="Front. Microbiol.">
        <title>Metagenomic Analysis of Plant Viruses Associated With Papaya Ringspot Disease in Carica papaya L. in Kenya.</title>
        <authorList>
            <person name="Mumo N.N."/>
            <person name="Mamati G.E."/>
            <person name="Ateka E.M."/>
            <person name="Rimberia F.K."/>
            <person name="Asudi G.O."/>
            <person name="Boykin L.M."/>
            <person name="Machuka E.M."/>
            <person name="Njuguna J.N."/>
            <person name="Pelle R."/>
            <person name="Stomeo F."/>
        </authorList>
    </citation>
    <scope>NUCLEOTIDE SEQUENCE</scope>
    <source>
        <strain evidence="2">KE-Mac-07</strain>
    </source>
</reference>
<proteinExistence type="predicted"/>
<dbReference type="EMBL" id="MK984603">
    <property type="protein sequence ID" value="QIJ97103.1"/>
    <property type="molecule type" value="Genomic_RNA"/>
</dbReference>
<feature type="domain" description="(+)RNA virus helicase C-terminal" evidence="1">
    <location>
        <begin position="1"/>
        <end position="228"/>
    </location>
</feature>
<sequence>MNVLIDKLSELGYSRTDLPLRDLIVVNCVPGAGKTSLIRELVRQNQIIEAFTTGPGEEPDISGTAIRKWEGVTDQSRFTILDEYQNLEEVPKGVQALFGDPSQGNKGLALRPHWFKRESHRFGKNTAELLRKIGYSLESEREDEVQIGDIFKVEPEGQIICCEREVEELLVKHNADFLKLCEIIGKTVDKVTFITSCRFEEAVKADHYVCLSRHKSKLLILCPGGMYC</sequence>
<evidence type="ECO:0000313" key="2">
    <source>
        <dbReference type="EMBL" id="QIJ97103.1"/>
    </source>
</evidence>
<dbReference type="PROSITE" id="PS51657">
    <property type="entry name" value="PSRV_HELICASE"/>
    <property type="match status" value="1"/>
</dbReference>
<dbReference type="InterPro" id="IPR027351">
    <property type="entry name" value="(+)RNA_virus_helicase_core_dom"/>
</dbReference>